<dbReference type="GO" id="GO:0071111">
    <property type="term" value="F:cyclic-guanylate-specific phosphodiesterase activity"/>
    <property type="evidence" value="ECO:0007669"/>
    <property type="project" value="UniProtKB-EC"/>
</dbReference>
<evidence type="ECO:0000256" key="1">
    <source>
        <dbReference type="ARBA" id="ARBA00051114"/>
    </source>
</evidence>
<dbReference type="InterPro" id="IPR001633">
    <property type="entry name" value="EAL_dom"/>
</dbReference>
<dbReference type="PROSITE" id="PS50887">
    <property type="entry name" value="GGDEF"/>
    <property type="match status" value="1"/>
</dbReference>
<dbReference type="SUPFAM" id="SSF141868">
    <property type="entry name" value="EAL domain-like"/>
    <property type="match status" value="1"/>
</dbReference>
<protein>
    <recommendedName>
        <fullName evidence="8">Diguanylate cyclase</fullName>
    </recommendedName>
</protein>
<dbReference type="Gene3D" id="3.20.20.450">
    <property type="entry name" value="EAL domain"/>
    <property type="match status" value="1"/>
</dbReference>
<dbReference type="SUPFAM" id="SSF55073">
    <property type="entry name" value="Nucleotide cyclase"/>
    <property type="match status" value="1"/>
</dbReference>
<comment type="catalytic activity">
    <reaction evidence="1">
        <text>3',3'-c-di-GMP + H2O = 5'-phosphoguanylyl(3'-&gt;5')guanosine + H(+)</text>
        <dbReference type="Rhea" id="RHEA:24902"/>
        <dbReference type="ChEBI" id="CHEBI:15377"/>
        <dbReference type="ChEBI" id="CHEBI:15378"/>
        <dbReference type="ChEBI" id="CHEBI:58754"/>
        <dbReference type="ChEBI" id="CHEBI:58805"/>
        <dbReference type="EC" id="3.1.4.52"/>
    </reaction>
    <physiologicalReaction direction="left-to-right" evidence="1">
        <dbReference type="Rhea" id="RHEA:24903"/>
    </physiologicalReaction>
</comment>
<evidence type="ECO:0000313" key="6">
    <source>
        <dbReference type="EMBL" id="OGI51537.1"/>
    </source>
</evidence>
<dbReference type="InterPro" id="IPR035965">
    <property type="entry name" value="PAS-like_dom_sf"/>
</dbReference>
<name>A0A1F6U2F4_9PROT</name>
<organism evidence="6 7">
    <name type="scientific">Candidatus Muproteobacteria bacterium RIFCSPLOWO2_01_FULL_60_18</name>
    <dbReference type="NCBI Taxonomy" id="1817768"/>
    <lineage>
        <taxon>Bacteria</taxon>
        <taxon>Pseudomonadati</taxon>
        <taxon>Pseudomonadota</taxon>
        <taxon>Candidatus Muproteobacteria</taxon>
    </lineage>
</organism>
<dbReference type="SUPFAM" id="SSF55785">
    <property type="entry name" value="PYP-like sensor domain (PAS domain)"/>
    <property type="match status" value="1"/>
</dbReference>
<dbReference type="GO" id="GO:0006355">
    <property type="term" value="P:regulation of DNA-templated transcription"/>
    <property type="evidence" value="ECO:0007669"/>
    <property type="project" value="InterPro"/>
</dbReference>
<dbReference type="FunFam" id="3.20.20.450:FF:000001">
    <property type="entry name" value="Cyclic di-GMP phosphodiesterase yahA"/>
    <property type="match status" value="1"/>
</dbReference>
<evidence type="ECO:0008006" key="8">
    <source>
        <dbReference type="Google" id="ProtNLM"/>
    </source>
</evidence>
<dbReference type="SUPFAM" id="SSF55781">
    <property type="entry name" value="GAF domain-like"/>
    <property type="match status" value="1"/>
</dbReference>
<dbReference type="NCBIfam" id="TIGR00254">
    <property type="entry name" value="GGDEF"/>
    <property type="match status" value="1"/>
</dbReference>
<dbReference type="SMART" id="SM00052">
    <property type="entry name" value="EAL"/>
    <property type="match status" value="1"/>
</dbReference>
<comment type="caution">
    <text evidence="6">The sequence shown here is derived from an EMBL/GenBank/DDBJ whole genome shotgun (WGS) entry which is preliminary data.</text>
</comment>
<dbReference type="SMART" id="SM00267">
    <property type="entry name" value="GGDEF"/>
    <property type="match status" value="1"/>
</dbReference>
<dbReference type="Pfam" id="PF00989">
    <property type="entry name" value="PAS"/>
    <property type="match status" value="1"/>
</dbReference>
<dbReference type="InterPro" id="IPR029787">
    <property type="entry name" value="Nucleotide_cyclase"/>
</dbReference>
<dbReference type="SMART" id="SM00065">
    <property type="entry name" value="GAF"/>
    <property type="match status" value="1"/>
</dbReference>
<dbReference type="PANTHER" id="PTHR44757:SF2">
    <property type="entry name" value="BIOFILM ARCHITECTURE MAINTENANCE PROTEIN MBAA"/>
    <property type="match status" value="1"/>
</dbReference>
<dbReference type="InterPro" id="IPR035919">
    <property type="entry name" value="EAL_sf"/>
</dbReference>
<gene>
    <name evidence="6" type="ORF">A3A87_03735</name>
</gene>
<evidence type="ECO:0000259" key="2">
    <source>
        <dbReference type="PROSITE" id="PS50112"/>
    </source>
</evidence>
<dbReference type="InterPro" id="IPR000160">
    <property type="entry name" value="GGDEF_dom"/>
</dbReference>
<dbReference type="CDD" id="cd01948">
    <property type="entry name" value="EAL"/>
    <property type="match status" value="1"/>
</dbReference>
<evidence type="ECO:0000259" key="4">
    <source>
        <dbReference type="PROSITE" id="PS50883"/>
    </source>
</evidence>
<dbReference type="FunFam" id="3.30.70.270:FF:000001">
    <property type="entry name" value="Diguanylate cyclase domain protein"/>
    <property type="match status" value="1"/>
</dbReference>
<dbReference type="InterPro" id="IPR043128">
    <property type="entry name" value="Rev_trsase/Diguanyl_cyclase"/>
</dbReference>
<dbReference type="Pfam" id="PF00563">
    <property type="entry name" value="EAL"/>
    <property type="match status" value="1"/>
</dbReference>
<dbReference type="PROSITE" id="PS50112">
    <property type="entry name" value="PAS"/>
    <property type="match status" value="1"/>
</dbReference>
<evidence type="ECO:0000259" key="3">
    <source>
        <dbReference type="PROSITE" id="PS50113"/>
    </source>
</evidence>
<dbReference type="InterPro" id="IPR052155">
    <property type="entry name" value="Biofilm_reg_signaling"/>
</dbReference>
<accession>A0A1F6U2F4</accession>
<sequence>MAERQREKEVLQQVGQVLSAATGETFFRELVRNLAGTLRMDYALIGEVDQQNKLLIHIRAVCAHGKLIDNFDYDLRGTPCENVVGQRFCAYPDHVQQLFPQDKPLQEMGVESYMGAPLFDSAGAPIGLIALLHSQPLASYQRAESILTISAARAAGELERRQAEAQMHQLSSAVEQTADAIVITDRRGVIQYVNPAYEQITGYPLKEVLGKNASVVKSGEHGKGFYEELWRTILAGQVFRGVMVNRKKDGLLYYEEKTITPLKDAGGNIVRFVSTGKDITQRLQSEERLHHLAHHDPLTDLPNRLLLQDRLTQAMREADQLERLVAVMFLDLDRFKTINDTLGHDIGDALLKTVAERLATCLRPGDTVSRLGGDEFTITLANVAHVDDVTRVAQKILDQFISPFRIGGRDLFVTPSIGITLYPLDEKQPENLLKDADVAMYRAKELGGNRFQFYTPELNLRAARRLELETGLRQALERQEFILHYQPLVDMKTGRIRGMEALLRWQHPEFGLIPPLDFIPLAEEIGLIIPIGEWVLKTACAQIKAWHNTGFPALQVAVNLSSKQLRDKNLIAAVRQALTESGLEARYLDMELTESVLMQDMELATSILKELKTVGISFSLDDFGTGYSSLSYLKRFPIDYLKIDRSFVRDITTDAVGAGLVKAIIAMANVLNIKVIAEGVETYEQQEFLRSHGCDITQGYFCSKPLAAQDFTELLQDWDRLRAGKCSTQNR</sequence>
<dbReference type="SMART" id="SM00086">
    <property type="entry name" value="PAC"/>
    <property type="match status" value="1"/>
</dbReference>
<proteinExistence type="predicted"/>
<dbReference type="GO" id="GO:0071732">
    <property type="term" value="P:cellular response to nitric oxide"/>
    <property type="evidence" value="ECO:0007669"/>
    <property type="project" value="UniProtKB-ARBA"/>
</dbReference>
<evidence type="ECO:0000259" key="5">
    <source>
        <dbReference type="PROSITE" id="PS50887"/>
    </source>
</evidence>
<dbReference type="Proteomes" id="UP000179037">
    <property type="component" value="Unassembled WGS sequence"/>
</dbReference>
<feature type="domain" description="PAS" evidence="2">
    <location>
        <begin position="166"/>
        <end position="212"/>
    </location>
</feature>
<dbReference type="Pfam" id="PF00990">
    <property type="entry name" value="GGDEF"/>
    <property type="match status" value="1"/>
</dbReference>
<feature type="domain" description="GGDEF" evidence="5">
    <location>
        <begin position="323"/>
        <end position="456"/>
    </location>
</feature>
<dbReference type="InterPro" id="IPR003018">
    <property type="entry name" value="GAF"/>
</dbReference>
<dbReference type="PROSITE" id="PS50883">
    <property type="entry name" value="EAL"/>
    <property type="match status" value="1"/>
</dbReference>
<dbReference type="EMBL" id="MFTC01000039">
    <property type="protein sequence ID" value="OGI51537.1"/>
    <property type="molecule type" value="Genomic_DNA"/>
</dbReference>
<dbReference type="PANTHER" id="PTHR44757">
    <property type="entry name" value="DIGUANYLATE CYCLASE DGCP"/>
    <property type="match status" value="1"/>
</dbReference>
<dbReference type="InterPro" id="IPR000700">
    <property type="entry name" value="PAS-assoc_C"/>
</dbReference>
<feature type="domain" description="PAC" evidence="3">
    <location>
        <begin position="237"/>
        <end position="291"/>
    </location>
</feature>
<dbReference type="InterPro" id="IPR001610">
    <property type="entry name" value="PAC"/>
</dbReference>
<dbReference type="CDD" id="cd00130">
    <property type="entry name" value="PAS"/>
    <property type="match status" value="1"/>
</dbReference>
<dbReference type="AlphaFoldDB" id="A0A1F6U2F4"/>
<dbReference type="InterPro" id="IPR013767">
    <property type="entry name" value="PAS_fold"/>
</dbReference>
<dbReference type="Gene3D" id="3.30.450.40">
    <property type="match status" value="1"/>
</dbReference>
<dbReference type="NCBIfam" id="TIGR00229">
    <property type="entry name" value="sensory_box"/>
    <property type="match status" value="1"/>
</dbReference>
<dbReference type="Gene3D" id="3.30.450.20">
    <property type="entry name" value="PAS domain"/>
    <property type="match status" value="1"/>
</dbReference>
<dbReference type="PROSITE" id="PS50113">
    <property type="entry name" value="PAC"/>
    <property type="match status" value="1"/>
</dbReference>
<dbReference type="CDD" id="cd01949">
    <property type="entry name" value="GGDEF"/>
    <property type="match status" value="1"/>
</dbReference>
<reference evidence="6 7" key="1">
    <citation type="journal article" date="2016" name="Nat. Commun.">
        <title>Thousands of microbial genomes shed light on interconnected biogeochemical processes in an aquifer system.</title>
        <authorList>
            <person name="Anantharaman K."/>
            <person name="Brown C.T."/>
            <person name="Hug L.A."/>
            <person name="Sharon I."/>
            <person name="Castelle C.J."/>
            <person name="Probst A.J."/>
            <person name="Thomas B.C."/>
            <person name="Singh A."/>
            <person name="Wilkins M.J."/>
            <person name="Karaoz U."/>
            <person name="Brodie E.L."/>
            <person name="Williams K.H."/>
            <person name="Hubbard S.S."/>
            <person name="Banfield J.F."/>
        </authorList>
    </citation>
    <scope>NUCLEOTIDE SEQUENCE [LARGE SCALE GENOMIC DNA]</scope>
</reference>
<dbReference type="SMART" id="SM00091">
    <property type="entry name" value="PAS"/>
    <property type="match status" value="1"/>
</dbReference>
<dbReference type="STRING" id="1817768.A3A87_03735"/>
<dbReference type="InterPro" id="IPR029016">
    <property type="entry name" value="GAF-like_dom_sf"/>
</dbReference>
<dbReference type="Gene3D" id="3.30.70.270">
    <property type="match status" value="1"/>
</dbReference>
<feature type="domain" description="EAL" evidence="4">
    <location>
        <begin position="465"/>
        <end position="719"/>
    </location>
</feature>
<dbReference type="InterPro" id="IPR000014">
    <property type="entry name" value="PAS"/>
</dbReference>
<dbReference type="Pfam" id="PF01590">
    <property type="entry name" value="GAF"/>
    <property type="match status" value="1"/>
</dbReference>
<evidence type="ECO:0000313" key="7">
    <source>
        <dbReference type="Proteomes" id="UP000179037"/>
    </source>
</evidence>